<accession>A0A0G1U2Z3</accession>
<name>A0A0G1U2Z3_9BACT</name>
<protein>
    <submittedName>
        <fullName evidence="1">Uncharacterized protein</fullName>
    </submittedName>
</protein>
<evidence type="ECO:0000313" key="2">
    <source>
        <dbReference type="Proteomes" id="UP000034739"/>
    </source>
</evidence>
<dbReference type="Proteomes" id="UP000034739">
    <property type="component" value="Unassembled WGS sequence"/>
</dbReference>
<reference evidence="1 2" key="1">
    <citation type="journal article" date="2015" name="Nature">
        <title>rRNA introns, odd ribosomes, and small enigmatic genomes across a large radiation of phyla.</title>
        <authorList>
            <person name="Brown C.T."/>
            <person name="Hug L.A."/>
            <person name="Thomas B.C."/>
            <person name="Sharon I."/>
            <person name="Castelle C.J."/>
            <person name="Singh A."/>
            <person name="Wilkins M.J."/>
            <person name="Williams K.H."/>
            <person name="Banfield J.F."/>
        </authorList>
    </citation>
    <scope>NUCLEOTIDE SEQUENCE [LARGE SCALE GENOMIC DNA]</scope>
</reference>
<proteinExistence type="predicted"/>
<evidence type="ECO:0000313" key="1">
    <source>
        <dbReference type="EMBL" id="KKU88442.1"/>
    </source>
</evidence>
<sequence>MNGENGQRYHENLAYMFRALATDLLQIGEPDAAELIIQEASKHMPTEVGARLAQRIREAKQSAILSVQEPIT</sequence>
<gene>
    <name evidence="1" type="ORF">UY16_C0007G0023</name>
</gene>
<organism evidence="1 2">
    <name type="scientific">Candidatus Gottesmanbacteria bacterium GW2011_GWA2_47_9</name>
    <dbReference type="NCBI Taxonomy" id="1618445"/>
    <lineage>
        <taxon>Bacteria</taxon>
        <taxon>Candidatus Gottesmaniibacteriota</taxon>
    </lineage>
</organism>
<comment type="caution">
    <text evidence="1">The sequence shown here is derived from an EMBL/GenBank/DDBJ whole genome shotgun (WGS) entry which is preliminary data.</text>
</comment>
<dbReference type="AlphaFoldDB" id="A0A0G1U2Z3"/>
<dbReference type="EMBL" id="LCOY01000007">
    <property type="protein sequence ID" value="KKU88442.1"/>
    <property type="molecule type" value="Genomic_DNA"/>
</dbReference>